<sequence>MKIKTSLISTISILILTIIALGLFSISIINSTIDQNQLLKNKMEVQKGIVKVQYRLTGLSNDERAFIITGDEQYSHGMHNKANEIKKMLKDIGSLIKEDQYKKDLASLEKSFNEFWQLNQQVIRTFRDNPSEARSLHFGEERALRKEVLDPAVNKLVDVLEKDVNSLSNMIKKEGKWSKTALLSSSIIATIIGIVLGFYLLRSILIPLGQINKQLEEIAKGEADLTKRVKIKGENEFGQLAQSFNLFVESLREIIKQVGSSSEQVAASSEELTASAEQSKATTELVSASMQTIADSNTQQSDMMENSLQAVNQSLQNLVEVTGNTANVAEVSSAMKIQAESGSESVKKVVEQMESIHQSVDLAGEGVNSLVSSVQEIKEISSLITDISSQTNLLALNAAIEAARAGEHGKGFAVVANEVRKLADETNLSVNKIHHLVATIQSESADTVSNIIQVKENVASGINISKETVSNFKEILDSIEKVTSQIQGVAATSQQITAGFELVQHSIEGITEGTKETAASTENIASSTEEQLATMEEISYATASLSKLAEDLQSMVSRFKV</sequence>
<dbReference type="CDD" id="cd11386">
    <property type="entry name" value="MCP_signal"/>
    <property type="match status" value="1"/>
</dbReference>
<dbReference type="PANTHER" id="PTHR32089:SF114">
    <property type="entry name" value="METHYL-ACCEPTING CHEMOTAXIS PROTEIN MCPB"/>
    <property type="match status" value="1"/>
</dbReference>
<feature type="domain" description="HAMP" evidence="9">
    <location>
        <begin position="202"/>
        <end position="256"/>
    </location>
</feature>
<dbReference type="CDD" id="cd06225">
    <property type="entry name" value="HAMP"/>
    <property type="match status" value="1"/>
</dbReference>
<proteinExistence type="inferred from homology"/>
<dbReference type="SMART" id="SM00304">
    <property type="entry name" value="HAMP"/>
    <property type="match status" value="1"/>
</dbReference>
<dbReference type="InterPro" id="IPR003660">
    <property type="entry name" value="HAMP_dom"/>
</dbReference>
<dbReference type="SMART" id="SM00283">
    <property type="entry name" value="MA"/>
    <property type="match status" value="1"/>
</dbReference>
<accession>A0A0Q3VHH0</accession>
<dbReference type="InterPro" id="IPR007891">
    <property type="entry name" value="CHASE3"/>
</dbReference>
<keyword evidence="11" id="KW-1185">Reference proteome</keyword>
<dbReference type="InterPro" id="IPR004089">
    <property type="entry name" value="MCPsignal_dom"/>
</dbReference>
<evidence type="ECO:0000256" key="4">
    <source>
        <dbReference type="ARBA" id="ARBA00023224"/>
    </source>
</evidence>
<evidence type="ECO:0000313" key="10">
    <source>
        <dbReference type="EMBL" id="KQL19643.1"/>
    </source>
</evidence>
<evidence type="ECO:0000256" key="2">
    <source>
        <dbReference type="ARBA" id="ARBA00022475"/>
    </source>
</evidence>
<dbReference type="PANTHER" id="PTHR32089">
    <property type="entry name" value="METHYL-ACCEPTING CHEMOTAXIS PROTEIN MCPB"/>
    <property type="match status" value="1"/>
</dbReference>
<keyword evidence="3 7" id="KW-0472">Membrane</keyword>
<name>A0A0Q3VHH0_9BACI</name>
<gene>
    <name evidence="10" type="ORF">AN957_14430</name>
</gene>
<dbReference type="Pfam" id="PF00672">
    <property type="entry name" value="HAMP"/>
    <property type="match status" value="1"/>
</dbReference>
<feature type="transmembrane region" description="Helical" evidence="7">
    <location>
        <begin position="180"/>
        <end position="201"/>
    </location>
</feature>
<dbReference type="EMBL" id="LJIX01000006">
    <property type="protein sequence ID" value="KQL19643.1"/>
    <property type="molecule type" value="Genomic_DNA"/>
</dbReference>
<dbReference type="GO" id="GO:0005886">
    <property type="term" value="C:plasma membrane"/>
    <property type="evidence" value="ECO:0007669"/>
    <property type="project" value="UniProtKB-SubCell"/>
</dbReference>
<evidence type="ECO:0000256" key="5">
    <source>
        <dbReference type="ARBA" id="ARBA00029447"/>
    </source>
</evidence>
<evidence type="ECO:0000313" key="11">
    <source>
        <dbReference type="Proteomes" id="UP000050996"/>
    </source>
</evidence>
<dbReference type="RefSeq" id="WP_056684784.1">
    <property type="nucleotide sequence ID" value="NZ_CP041305.1"/>
</dbReference>
<organism evidence="10 11">
    <name type="scientific">Cytobacillus solani</name>
    <dbReference type="NCBI Taxonomy" id="1637975"/>
    <lineage>
        <taxon>Bacteria</taxon>
        <taxon>Bacillati</taxon>
        <taxon>Bacillota</taxon>
        <taxon>Bacilli</taxon>
        <taxon>Bacillales</taxon>
        <taxon>Bacillaceae</taxon>
        <taxon>Cytobacillus</taxon>
    </lineage>
</organism>
<evidence type="ECO:0000259" key="8">
    <source>
        <dbReference type="PROSITE" id="PS50111"/>
    </source>
</evidence>
<dbReference type="PROSITE" id="PS50885">
    <property type="entry name" value="HAMP"/>
    <property type="match status" value="1"/>
</dbReference>
<dbReference type="STRING" id="1637975.AN957_14430"/>
<evidence type="ECO:0000256" key="6">
    <source>
        <dbReference type="PROSITE-ProRule" id="PRU00284"/>
    </source>
</evidence>
<feature type="transmembrane region" description="Helical" evidence="7">
    <location>
        <begin position="6"/>
        <end position="33"/>
    </location>
</feature>
<reference evidence="10 11" key="1">
    <citation type="submission" date="2015-09" db="EMBL/GenBank/DDBJ databases">
        <title>Genome sequencing project for genomic taxonomy and phylogenomics of Bacillus-like bacteria.</title>
        <authorList>
            <person name="Liu B."/>
            <person name="Wang J."/>
            <person name="Zhu Y."/>
            <person name="Liu G."/>
            <person name="Chen Q."/>
            <person name="Chen Z."/>
            <person name="Lan J."/>
            <person name="Che J."/>
            <person name="Ge C."/>
            <person name="Shi H."/>
            <person name="Pan Z."/>
            <person name="Liu X."/>
        </authorList>
    </citation>
    <scope>NUCLEOTIDE SEQUENCE [LARGE SCALE GENOMIC DNA]</scope>
    <source>
        <strain evidence="10 11">FJAT-18043</strain>
    </source>
</reference>
<dbReference type="Gene3D" id="6.10.340.10">
    <property type="match status" value="1"/>
</dbReference>
<dbReference type="Gene3D" id="1.10.287.950">
    <property type="entry name" value="Methyl-accepting chemotaxis protein"/>
    <property type="match status" value="1"/>
</dbReference>
<dbReference type="Pfam" id="PF00015">
    <property type="entry name" value="MCPsignal"/>
    <property type="match status" value="1"/>
</dbReference>
<keyword evidence="2" id="KW-1003">Cell membrane</keyword>
<keyword evidence="7" id="KW-0812">Transmembrane</keyword>
<dbReference type="SUPFAM" id="SSF58104">
    <property type="entry name" value="Methyl-accepting chemotaxis protein (MCP) signaling domain"/>
    <property type="match status" value="1"/>
</dbReference>
<keyword evidence="7" id="KW-1133">Transmembrane helix</keyword>
<dbReference type="PATRIC" id="fig|1637975.4.peg.2757"/>
<keyword evidence="4 6" id="KW-0807">Transducer</keyword>
<evidence type="ECO:0000259" key="9">
    <source>
        <dbReference type="PROSITE" id="PS50885"/>
    </source>
</evidence>
<protein>
    <submittedName>
        <fullName evidence="10">Chemotaxis protein</fullName>
    </submittedName>
</protein>
<evidence type="ECO:0000256" key="3">
    <source>
        <dbReference type="ARBA" id="ARBA00023136"/>
    </source>
</evidence>
<dbReference type="AlphaFoldDB" id="A0A0Q3VHH0"/>
<dbReference type="GO" id="GO:0004888">
    <property type="term" value="F:transmembrane signaling receptor activity"/>
    <property type="evidence" value="ECO:0007669"/>
    <property type="project" value="InterPro"/>
</dbReference>
<evidence type="ECO:0000256" key="1">
    <source>
        <dbReference type="ARBA" id="ARBA00004236"/>
    </source>
</evidence>
<dbReference type="GO" id="GO:0006935">
    <property type="term" value="P:chemotaxis"/>
    <property type="evidence" value="ECO:0007669"/>
    <property type="project" value="InterPro"/>
</dbReference>
<dbReference type="InterPro" id="IPR004090">
    <property type="entry name" value="Chemotax_Me-accpt_rcpt"/>
</dbReference>
<evidence type="ECO:0000256" key="7">
    <source>
        <dbReference type="SAM" id="Phobius"/>
    </source>
</evidence>
<comment type="similarity">
    <text evidence="5">Belongs to the methyl-accepting chemotaxis (MCP) protein family.</text>
</comment>
<comment type="caution">
    <text evidence="10">The sequence shown here is derived from an EMBL/GenBank/DDBJ whole genome shotgun (WGS) entry which is preliminary data.</text>
</comment>
<dbReference type="PRINTS" id="PR00260">
    <property type="entry name" value="CHEMTRNSDUCR"/>
</dbReference>
<dbReference type="GO" id="GO:0007165">
    <property type="term" value="P:signal transduction"/>
    <property type="evidence" value="ECO:0007669"/>
    <property type="project" value="UniProtKB-KW"/>
</dbReference>
<dbReference type="Proteomes" id="UP000050996">
    <property type="component" value="Unassembled WGS sequence"/>
</dbReference>
<comment type="subcellular location">
    <subcellularLocation>
        <location evidence="1">Cell membrane</location>
    </subcellularLocation>
</comment>
<dbReference type="Pfam" id="PF05227">
    <property type="entry name" value="CHASE3"/>
    <property type="match status" value="1"/>
</dbReference>
<feature type="domain" description="Methyl-accepting transducer" evidence="8">
    <location>
        <begin position="275"/>
        <end position="511"/>
    </location>
</feature>
<dbReference type="PROSITE" id="PS50111">
    <property type="entry name" value="CHEMOTAXIS_TRANSDUC_2"/>
    <property type="match status" value="1"/>
</dbReference>